<dbReference type="Proteomes" id="UP000276437">
    <property type="component" value="Chromosome"/>
</dbReference>
<dbReference type="KEGG" id="mana:MAMMFC1_03112"/>
<gene>
    <name evidence="1" type="ORF">MAMMFC1_03112</name>
</gene>
<dbReference type="RefSeq" id="WP_126309292.1">
    <property type="nucleotide sequence ID" value="NZ_AP018449.1"/>
</dbReference>
<evidence type="ECO:0000313" key="2">
    <source>
        <dbReference type="Proteomes" id="UP000276437"/>
    </source>
</evidence>
<proteinExistence type="predicted"/>
<dbReference type="AlphaFoldDB" id="A0A348AMX1"/>
<sequence length="150" mass="17424">MNYFEQELRRLFGNDTAISDKKFVGRAFFGRLTDNLRVRIEFVTMGIADHYEAIKATVINRNDGPVDAVTLRFSDLFGKKAVSNPNFRNGITPYIWRYGEEIDWYVYKPNKADYDQISEAINNYLDVFREPTQEMEQSGQSENGLTMRGI</sequence>
<organism evidence="1 2">
    <name type="scientific">Methylomusa anaerophila</name>
    <dbReference type="NCBI Taxonomy" id="1930071"/>
    <lineage>
        <taxon>Bacteria</taxon>
        <taxon>Bacillati</taxon>
        <taxon>Bacillota</taxon>
        <taxon>Negativicutes</taxon>
        <taxon>Selenomonadales</taxon>
        <taxon>Sporomusaceae</taxon>
        <taxon>Methylomusa</taxon>
    </lineage>
</organism>
<keyword evidence="2" id="KW-1185">Reference proteome</keyword>
<dbReference type="EMBL" id="AP018449">
    <property type="protein sequence ID" value="BBB92419.1"/>
    <property type="molecule type" value="Genomic_DNA"/>
</dbReference>
<protein>
    <recommendedName>
        <fullName evidence="3">DUF4304 domain-containing protein</fullName>
    </recommendedName>
</protein>
<reference evidence="1 2" key="1">
    <citation type="journal article" date="2018" name="Int. J. Syst. Evol. Microbiol.">
        <title>Methylomusa anaerophila gen. nov., sp. nov., an anaerobic methanol-utilizing bacterium isolated from a microbial fuel cell.</title>
        <authorList>
            <person name="Amano N."/>
            <person name="Yamamuro A."/>
            <person name="Miyahara M."/>
            <person name="Kouzuma A."/>
            <person name="Abe T."/>
            <person name="Watanabe K."/>
        </authorList>
    </citation>
    <scope>NUCLEOTIDE SEQUENCE [LARGE SCALE GENOMIC DNA]</scope>
    <source>
        <strain evidence="1 2">MMFC1</strain>
    </source>
</reference>
<accession>A0A348AMX1</accession>
<name>A0A348AMX1_9FIRM</name>
<dbReference type="OrthoDB" id="9807423at2"/>
<evidence type="ECO:0000313" key="1">
    <source>
        <dbReference type="EMBL" id="BBB92419.1"/>
    </source>
</evidence>
<evidence type="ECO:0008006" key="3">
    <source>
        <dbReference type="Google" id="ProtNLM"/>
    </source>
</evidence>